<reference evidence="3" key="1">
    <citation type="journal article" date="2019" name="Int. J. Syst. Evol. Microbiol.">
        <title>The Global Catalogue of Microorganisms (GCM) 10K type strain sequencing project: providing services to taxonomists for standard genome sequencing and annotation.</title>
        <authorList>
            <consortium name="The Broad Institute Genomics Platform"/>
            <consortium name="The Broad Institute Genome Sequencing Center for Infectious Disease"/>
            <person name="Wu L."/>
            <person name="Ma J."/>
        </authorList>
    </citation>
    <scope>NUCLEOTIDE SEQUENCE [LARGE SCALE GENOMIC DNA]</scope>
    <source>
        <strain evidence="3">KCTC 42644</strain>
    </source>
</reference>
<feature type="region of interest" description="Disordered" evidence="1">
    <location>
        <begin position="1"/>
        <end position="21"/>
    </location>
</feature>
<organism evidence="2 3">
    <name type="scientific">Sphingoaurantiacus capsulatus</name>
    <dbReference type="NCBI Taxonomy" id="1771310"/>
    <lineage>
        <taxon>Bacteria</taxon>
        <taxon>Pseudomonadati</taxon>
        <taxon>Pseudomonadota</taxon>
        <taxon>Alphaproteobacteria</taxon>
        <taxon>Sphingomonadales</taxon>
        <taxon>Sphingosinicellaceae</taxon>
        <taxon>Sphingoaurantiacus</taxon>
    </lineage>
</organism>
<protein>
    <submittedName>
        <fullName evidence="2">DUF721 domain-containing protein</fullName>
    </submittedName>
</protein>
<keyword evidence="3" id="KW-1185">Reference proteome</keyword>
<name>A0ABV7XGH1_9SPHN</name>
<evidence type="ECO:0000313" key="2">
    <source>
        <dbReference type="EMBL" id="MFC3714173.1"/>
    </source>
</evidence>
<proteinExistence type="predicted"/>
<evidence type="ECO:0000256" key="1">
    <source>
        <dbReference type="SAM" id="MobiDB-lite"/>
    </source>
</evidence>
<dbReference type="Pfam" id="PF05258">
    <property type="entry name" value="DciA"/>
    <property type="match status" value="1"/>
</dbReference>
<gene>
    <name evidence="2" type="ORF">ACFOMD_16500</name>
</gene>
<dbReference type="Proteomes" id="UP001595615">
    <property type="component" value="Unassembled WGS sequence"/>
</dbReference>
<evidence type="ECO:0000313" key="3">
    <source>
        <dbReference type="Proteomes" id="UP001595615"/>
    </source>
</evidence>
<sequence>MAESDKIARARTKKAGSGRTGQVRSVADIVPGVSRAAFRRFGFVQSAIVARWPEIVGEDYARHSAPDALSFPAGKRSGGTLTILCSGPFATMLQHVEPQVIERVNRFFGYAAVTRVSLKHGELPPRPKREAKPELQPLSAEVTAMLKPIGDAGLRGSLEALARQIGVTKGPPRFD</sequence>
<dbReference type="EMBL" id="JBHRXV010000011">
    <property type="protein sequence ID" value="MFC3714173.1"/>
    <property type="molecule type" value="Genomic_DNA"/>
</dbReference>
<accession>A0ABV7XGH1</accession>
<dbReference type="InterPro" id="IPR007922">
    <property type="entry name" value="DciA-like"/>
</dbReference>
<dbReference type="InterPro" id="IPR010593">
    <property type="entry name" value="DUF1159"/>
</dbReference>
<dbReference type="RefSeq" id="WP_380863354.1">
    <property type="nucleotide sequence ID" value="NZ_JBHRXV010000011.1"/>
</dbReference>
<comment type="caution">
    <text evidence="2">The sequence shown here is derived from an EMBL/GenBank/DDBJ whole genome shotgun (WGS) entry which is preliminary data.</text>
</comment>
<dbReference type="PIRSF" id="PIRSF032064">
    <property type="entry name" value="UCP032064"/>
    <property type="match status" value="1"/>
</dbReference>